<dbReference type="EMBL" id="AHHD01000284">
    <property type="protein sequence ID" value="EKG16183.1"/>
    <property type="molecule type" value="Genomic_DNA"/>
</dbReference>
<reference evidence="2 3" key="1">
    <citation type="journal article" date="2012" name="BMC Genomics">
        <title>Tools to kill: Genome of one of the most destructive plant pathogenic fungi Macrophomina phaseolina.</title>
        <authorList>
            <person name="Islam M.S."/>
            <person name="Haque M.S."/>
            <person name="Islam M.M."/>
            <person name="Emdad E.M."/>
            <person name="Halim A."/>
            <person name="Hossen Q.M.M."/>
            <person name="Hossain M.Z."/>
            <person name="Ahmed B."/>
            <person name="Rahim S."/>
            <person name="Rahman M.S."/>
            <person name="Alam M.M."/>
            <person name="Hou S."/>
            <person name="Wan X."/>
            <person name="Saito J.A."/>
            <person name="Alam M."/>
        </authorList>
    </citation>
    <scope>NUCLEOTIDE SEQUENCE [LARGE SCALE GENOMIC DNA]</scope>
    <source>
        <strain evidence="2 3">MS6</strain>
    </source>
</reference>
<feature type="compositionally biased region" description="Basic residues" evidence="1">
    <location>
        <begin position="79"/>
        <end position="91"/>
    </location>
</feature>
<dbReference type="HOGENOM" id="CLU_2292236_0_0_1"/>
<evidence type="ECO:0000313" key="2">
    <source>
        <dbReference type="EMBL" id="EKG16183.1"/>
    </source>
</evidence>
<evidence type="ECO:0000256" key="1">
    <source>
        <dbReference type="SAM" id="MobiDB-lite"/>
    </source>
</evidence>
<proteinExistence type="predicted"/>
<name>K2RNB3_MACPH</name>
<dbReference type="Proteomes" id="UP000007129">
    <property type="component" value="Unassembled WGS sequence"/>
</dbReference>
<feature type="compositionally biased region" description="Basic and acidic residues" evidence="1">
    <location>
        <begin position="92"/>
        <end position="101"/>
    </location>
</feature>
<dbReference type="VEuPathDB" id="FungiDB:MPH_06620"/>
<gene>
    <name evidence="2" type="ORF">MPH_06620</name>
</gene>
<dbReference type="InParanoid" id="K2RNB3"/>
<sequence length="101" mass="10250">MVLVGSSVFGGNVKLLLNISDPHAPRLGDDAHQTLAGVAHLVVLIQAADALLDDSSGGAEKGVFFTFGGGFGAGAGSRTRTRTGLTRKHLGHGGEGREVAE</sequence>
<accession>K2RNB3</accession>
<evidence type="ECO:0000313" key="3">
    <source>
        <dbReference type="Proteomes" id="UP000007129"/>
    </source>
</evidence>
<organism evidence="2 3">
    <name type="scientific">Macrophomina phaseolina (strain MS6)</name>
    <name type="common">Charcoal rot fungus</name>
    <dbReference type="NCBI Taxonomy" id="1126212"/>
    <lineage>
        <taxon>Eukaryota</taxon>
        <taxon>Fungi</taxon>
        <taxon>Dikarya</taxon>
        <taxon>Ascomycota</taxon>
        <taxon>Pezizomycotina</taxon>
        <taxon>Dothideomycetes</taxon>
        <taxon>Dothideomycetes incertae sedis</taxon>
        <taxon>Botryosphaeriales</taxon>
        <taxon>Botryosphaeriaceae</taxon>
        <taxon>Macrophomina</taxon>
    </lineage>
</organism>
<feature type="region of interest" description="Disordered" evidence="1">
    <location>
        <begin position="76"/>
        <end position="101"/>
    </location>
</feature>
<protein>
    <submittedName>
        <fullName evidence="2">Uncharacterized protein</fullName>
    </submittedName>
</protein>
<comment type="caution">
    <text evidence="2">The sequence shown here is derived from an EMBL/GenBank/DDBJ whole genome shotgun (WGS) entry which is preliminary data.</text>
</comment>
<dbReference type="AlphaFoldDB" id="K2RNB3"/>